<organism evidence="2 3">
    <name type="scientific">Bifidobacterium bifidum LMG 13195</name>
    <dbReference type="NCBI Taxonomy" id="1207542"/>
    <lineage>
        <taxon>Bacteria</taxon>
        <taxon>Bacillati</taxon>
        <taxon>Actinomycetota</taxon>
        <taxon>Actinomycetes</taxon>
        <taxon>Bifidobacteriales</taxon>
        <taxon>Bifidobacteriaceae</taxon>
        <taxon>Bifidobacterium</taxon>
    </lineage>
</organism>
<dbReference type="Proteomes" id="UP000262177">
    <property type="component" value="Chromosome"/>
</dbReference>
<accession>A0A286TAP9</accession>
<evidence type="ECO:0000256" key="1">
    <source>
        <dbReference type="SAM" id="MobiDB-lite"/>
    </source>
</evidence>
<reference evidence="2 3" key="1">
    <citation type="journal article" date="2017" name="Biosci. Biotechnol. Biochem.">
        <title>Identification and characterization of a sulfoglycosidase from Bifidobacterium bifidum implicated in mucin glycan utilization.</title>
        <authorList>
            <person name="Katoh T."/>
            <person name="Maeshibu T."/>
            <person name="Kikkawa K."/>
            <person name="Gotoh A."/>
            <person name="Tomabechi Y."/>
            <person name="Nakamura M."/>
            <person name="Liao W.-H."/>
            <person name="Yamaguchi M."/>
            <person name="Ashida H."/>
            <person name="Yamamoto K."/>
            <person name="Katayama T."/>
        </authorList>
    </citation>
    <scope>NUCLEOTIDE SEQUENCE [LARGE SCALE GENOMIC DNA]</scope>
    <source>
        <strain evidence="2 3">JCM 7004</strain>
    </source>
</reference>
<gene>
    <name evidence="2" type="ORF">BBJK_00488</name>
</gene>
<dbReference type="AlphaFoldDB" id="A0A286TAP9"/>
<proteinExistence type="predicted"/>
<dbReference type="EMBL" id="AP018131">
    <property type="protein sequence ID" value="BBA47376.1"/>
    <property type="molecule type" value="Genomic_DNA"/>
</dbReference>
<protein>
    <submittedName>
        <fullName evidence="2">Uncharacterized protein</fullName>
    </submittedName>
</protein>
<evidence type="ECO:0000313" key="3">
    <source>
        <dbReference type="Proteomes" id="UP000262177"/>
    </source>
</evidence>
<evidence type="ECO:0000313" key="2">
    <source>
        <dbReference type="EMBL" id="BBA47376.1"/>
    </source>
</evidence>
<sequence length="38" mass="4463">MRRPFATPAAYMRRRCPRGRNPCSARNGRHGHSRLRGR</sequence>
<name>A0A286TAP9_BIFBI</name>
<feature type="region of interest" description="Disordered" evidence="1">
    <location>
        <begin position="1"/>
        <end position="38"/>
    </location>
</feature>
<feature type="compositionally biased region" description="Basic residues" evidence="1">
    <location>
        <begin position="27"/>
        <end position="38"/>
    </location>
</feature>